<keyword evidence="3" id="KW-1185">Reference proteome</keyword>
<proteinExistence type="predicted"/>
<evidence type="ECO:0000313" key="4">
    <source>
        <dbReference type="Proteomes" id="UP000199140"/>
    </source>
</evidence>
<evidence type="ECO:0000313" key="3">
    <source>
        <dbReference type="Proteomes" id="UP000185487"/>
    </source>
</evidence>
<accession>A0AAE8L6Y6</accession>
<evidence type="ECO:0000313" key="2">
    <source>
        <dbReference type="EMBL" id="SFH01166.1"/>
    </source>
</evidence>
<reference evidence="2 4" key="2">
    <citation type="submission" date="2016-10" db="EMBL/GenBank/DDBJ databases">
        <authorList>
            <person name="Varghese N."/>
            <person name="Submissions S."/>
        </authorList>
    </citation>
    <scope>NUCLEOTIDE SEQUENCE [LARGE SCALE GENOMIC DNA]</scope>
    <source>
        <strain evidence="2 4">CBMB27</strain>
    </source>
</reference>
<reference evidence="1 3" key="1">
    <citation type="submission" date="2016-04" db="EMBL/GenBank/DDBJ databases">
        <title>Complete genome sequencing and analysis of CBMB27, Methylobacterium phyllosphaerae isolated from leaf tissues of rice (Oryza sativa L.).</title>
        <authorList>
            <person name="Lee Y."/>
            <person name="Hwangbo K."/>
            <person name="Chung H."/>
            <person name="Yoo J."/>
            <person name="Kim K.Y."/>
            <person name="Sa T.M."/>
            <person name="Um Y."/>
            <person name="Madhaiyan M."/>
        </authorList>
    </citation>
    <scope>NUCLEOTIDE SEQUENCE [LARGE SCALE GENOMIC DNA]</scope>
    <source>
        <strain evidence="1 3">CBMB27</strain>
    </source>
</reference>
<dbReference type="KEGG" id="mphy:MCBMB27_02651"/>
<dbReference type="Proteomes" id="UP000199140">
    <property type="component" value="Unassembled WGS sequence"/>
</dbReference>
<sequence length="157" mass="17395">MMALLFILRVAAALTVLGVSGLLGLWVGPDLEAVVAPVLRDQRVDHVDRFDGGARACWTWRLGKVRTAEAVDAGWTIRAGDRIYPYQRVVRVADSFEDGNALVARPVRPGQWTRKCIDVPPDLWGRPFRITGFVEYRTALTGALWTVRQPAAEVSVP</sequence>
<organism evidence="2 4">
    <name type="scientific">Methylobacterium phyllosphaerae</name>
    <dbReference type="NCBI Taxonomy" id="418223"/>
    <lineage>
        <taxon>Bacteria</taxon>
        <taxon>Pseudomonadati</taxon>
        <taxon>Pseudomonadota</taxon>
        <taxon>Alphaproteobacteria</taxon>
        <taxon>Hyphomicrobiales</taxon>
        <taxon>Methylobacteriaceae</taxon>
        <taxon>Methylobacterium</taxon>
    </lineage>
</organism>
<dbReference type="AlphaFoldDB" id="A0AAE8L6Y6"/>
<protein>
    <submittedName>
        <fullName evidence="2">Uncharacterized protein</fullName>
    </submittedName>
</protein>
<name>A0AAE8L6Y6_9HYPH</name>
<dbReference type="RefSeq" id="WP_139231590.1">
    <property type="nucleotide sequence ID" value="NZ_CP015367.1"/>
</dbReference>
<dbReference type="EMBL" id="CP015367">
    <property type="protein sequence ID" value="APT31942.1"/>
    <property type="molecule type" value="Genomic_DNA"/>
</dbReference>
<dbReference type="EMBL" id="FOPK01000012">
    <property type="protein sequence ID" value="SFH01166.1"/>
    <property type="molecule type" value="Genomic_DNA"/>
</dbReference>
<gene>
    <name evidence="1" type="ORF">MCBMB27_02651</name>
    <name evidence="2" type="ORF">SAMN05192567_11216</name>
</gene>
<evidence type="ECO:0000313" key="1">
    <source>
        <dbReference type="EMBL" id="APT31942.1"/>
    </source>
</evidence>
<dbReference type="Proteomes" id="UP000185487">
    <property type="component" value="Chromosome"/>
</dbReference>